<evidence type="ECO:0000256" key="2">
    <source>
        <dbReference type="ARBA" id="ARBA00022692"/>
    </source>
</evidence>
<dbReference type="Pfam" id="PF01740">
    <property type="entry name" value="STAS"/>
    <property type="match status" value="1"/>
</dbReference>
<dbReference type="PANTHER" id="PTHR11814">
    <property type="entry name" value="SULFATE TRANSPORTER"/>
    <property type="match status" value="1"/>
</dbReference>
<sequence length="709" mass="79677">MTPEPPPPEPVPSTSSQSILSFDDIVNEKFQMQEILEDYDAAFNSEETALARQPMNQEQFDAKFAHKREESEVKRRFKKTGRRYIHPFTSLGALKRAMLGFFPIFTWLPKYPIKSAFLPDLFGGLTMGVMNVPQGIAYALLANVPPESGLYTAFLPPLIYLFFGTTRHNSIGCFSVVSLMCGLAVERFTDPTNPKYAETVASLDPDNLPTPEQVASSLTMLVSFINLAMALFRLDFLATYLSEQVVGAFTTAASIHVLVSQIPDIIGISITKHDGQNGYLVMNLWEIIKNIPKVNLYACGISVFCVVFLLLGKEVVSVQLKKRCNFPYTIPYELVLMIVTTACSYFFHLNEAPFNVKIVGNITTGLPIPAMPRFDLMPSMVPDAFTITECLALGITSVTSSFFPIYPVACSLSHSLLNIQMGTKTLLSNIWASAVVLATILFLAALLEPLPKPVLNCIIIVALMGIFNKFKELPKLWRVSKIDFSIWAISFLATVFIDIVPGLIISIFYALFTTIAREQWPRWHLLANVHGALDFADVLRYDDVYFFQSICMFRFDSPLLFTNVDRFKKCAAKALSEWERSREQLIVRTERVRDSVDTVIEDYVDEPSSHLVIDCSCVGFIDCMGVTAMKEVFVEMQRRGVRVYFANAKSAIRDLFGKCGYYDDVPKENFYPTIRDAVAIARLRQRLQGQKEGQFVPEVDQLSFTTIAL</sequence>
<dbReference type="Pfam" id="PF00916">
    <property type="entry name" value="Sulfate_transp"/>
    <property type="match status" value="2"/>
</dbReference>
<name>A0A2A6BI41_PRIPA</name>
<dbReference type="EnsemblMetazoa" id="PPA20184.1">
    <property type="protein sequence ID" value="PPA20184.1"/>
    <property type="gene ID" value="WBGene00109738"/>
</dbReference>
<evidence type="ECO:0000313" key="6">
    <source>
        <dbReference type="EnsemblMetazoa" id="PPA20184.1"/>
    </source>
</evidence>
<protein>
    <submittedName>
        <fullName evidence="6">STAS domain-containing protein</fullName>
    </submittedName>
</protein>
<dbReference type="GO" id="GO:0015108">
    <property type="term" value="F:chloride transmembrane transporter activity"/>
    <property type="evidence" value="ECO:0000318"/>
    <property type="project" value="GO_Central"/>
</dbReference>
<dbReference type="AlphaFoldDB" id="A0A2A6BI41"/>
<feature type="transmembrane region" description="Helical" evidence="5">
    <location>
        <begin position="324"/>
        <end position="347"/>
    </location>
</feature>
<feature type="transmembrane region" description="Helical" evidence="5">
    <location>
        <begin position="294"/>
        <end position="312"/>
    </location>
</feature>
<evidence type="ECO:0000256" key="4">
    <source>
        <dbReference type="ARBA" id="ARBA00023136"/>
    </source>
</evidence>
<dbReference type="SUPFAM" id="SSF52091">
    <property type="entry name" value="SpoIIaa-like"/>
    <property type="match status" value="1"/>
</dbReference>
<evidence type="ECO:0000256" key="3">
    <source>
        <dbReference type="ARBA" id="ARBA00022989"/>
    </source>
</evidence>
<gene>
    <name evidence="6" type="primary">WBGene00109738</name>
</gene>
<evidence type="ECO:0000313" key="7">
    <source>
        <dbReference type="Proteomes" id="UP000005239"/>
    </source>
</evidence>
<feature type="transmembrane region" description="Helical" evidence="5">
    <location>
        <begin position="384"/>
        <end position="406"/>
    </location>
</feature>
<dbReference type="InterPro" id="IPR011547">
    <property type="entry name" value="SLC26A/SulP_dom"/>
</dbReference>
<dbReference type="Gene3D" id="3.30.750.24">
    <property type="entry name" value="STAS domain"/>
    <property type="match status" value="1"/>
</dbReference>
<dbReference type="Proteomes" id="UP000005239">
    <property type="component" value="Unassembled WGS sequence"/>
</dbReference>
<keyword evidence="7" id="KW-1185">Reference proteome</keyword>
<comment type="subcellular location">
    <subcellularLocation>
        <location evidence="1">Membrane</location>
        <topology evidence="1">Multi-pass membrane protein</topology>
    </subcellularLocation>
</comment>
<keyword evidence="2 5" id="KW-0812">Transmembrane</keyword>
<feature type="transmembrane region" description="Helical" evidence="5">
    <location>
        <begin position="453"/>
        <end position="470"/>
    </location>
</feature>
<dbReference type="GO" id="GO:1902358">
    <property type="term" value="P:sulfate transmembrane transport"/>
    <property type="evidence" value="ECO:0000318"/>
    <property type="project" value="GO_Central"/>
</dbReference>
<dbReference type="GO" id="GO:0005886">
    <property type="term" value="C:plasma membrane"/>
    <property type="evidence" value="ECO:0000318"/>
    <property type="project" value="GO_Central"/>
</dbReference>
<reference evidence="7" key="1">
    <citation type="journal article" date="2008" name="Nat. Genet.">
        <title>The Pristionchus pacificus genome provides a unique perspective on nematode lifestyle and parasitism.</title>
        <authorList>
            <person name="Dieterich C."/>
            <person name="Clifton S.W."/>
            <person name="Schuster L.N."/>
            <person name="Chinwalla A."/>
            <person name="Delehaunty K."/>
            <person name="Dinkelacker I."/>
            <person name="Fulton L."/>
            <person name="Fulton R."/>
            <person name="Godfrey J."/>
            <person name="Minx P."/>
            <person name="Mitreva M."/>
            <person name="Roeseler W."/>
            <person name="Tian H."/>
            <person name="Witte H."/>
            <person name="Yang S.P."/>
            <person name="Wilson R.K."/>
            <person name="Sommer R.J."/>
        </authorList>
    </citation>
    <scope>NUCLEOTIDE SEQUENCE [LARGE SCALE GENOMIC DNA]</scope>
    <source>
        <strain evidence="7">PS312</strain>
    </source>
</reference>
<organism evidence="6 7">
    <name type="scientific">Pristionchus pacificus</name>
    <name type="common">Parasitic nematode worm</name>
    <dbReference type="NCBI Taxonomy" id="54126"/>
    <lineage>
        <taxon>Eukaryota</taxon>
        <taxon>Metazoa</taxon>
        <taxon>Ecdysozoa</taxon>
        <taxon>Nematoda</taxon>
        <taxon>Chromadorea</taxon>
        <taxon>Rhabditida</taxon>
        <taxon>Rhabditina</taxon>
        <taxon>Diplogasteromorpha</taxon>
        <taxon>Diplogasteroidea</taxon>
        <taxon>Neodiplogasteridae</taxon>
        <taxon>Pristionchus</taxon>
    </lineage>
</organism>
<keyword evidence="3 5" id="KW-1133">Transmembrane helix</keyword>
<feature type="transmembrane region" description="Helical" evidence="5">
    <location>
        <begin position="426"/>
        <end position="447"/>
    </location>
</feature>
<dbReference type="CDD" id="cd07042">
    <property type="entry name" value="STAS_SulP_like_sulfate_transporter"/>
    <property type="match status" value="1"/>
</dbReference>
<dbReference type="InterPro" id="IPR001902">
    <property type="entry name" value="SLC26A/SulP_fam"/>
</dbReference>
<evidence type="ECO:0000256" key="1">
    <source>
        <dbReference type="ARBA" id="ARBA00004141"/>
    </source>
</evidence>
<accession>A0A8R1YFY8</accession>
<dbReference type="GO" id="GO:1902476">
    <property type="term" value="P:chloride transmembrane transport"/>
    <property type="evidence" value="ECO:0000318"/>
    <property type="project" value="GO_Central"/>
</dbReference>
<dbReference type="InterPro" id="IPR036513">
    <property type="entry name" value="STAS_dom_sf"/>
</dbReference>
<dbReference type="GO" id="GO:0019531">
    <property type="term" value="F:oxalate transmembrane transporter activity"/>
    <property type="evidence" value="ECO:0000318"/>
    <property type="project" value="GO_Central"/>
</dbReference>
<feature type="transmembrane region" description="Helical" evidence="5">
    <location>
        <begin position="482"/>
        <end position="512"/>
    </location>
</feature>
<dbReference type="InterPro" id="IPR002645">
    <property type="entry name" value="STAS_dom"/>
</dbReference>
<dbReference type="OrthoDB" id="288203at2759"/>
<reference evidence="6" key="2">
    <citation type="submission" date="2022-06" db="UniProtKB">
        <authorList>
            <consortium name="EnsemblMetazoa"/>
        </authorList>
    </citation>
    <scope>IDENTIFICATION</scope>
    <source>
        <strain evidence="6">PS312</strain>
    </source>
</reference>
<accession>A0A2A6BI41</accession>
<dbReference type="FunFam" id="3.30.750.24:FF:000040">
    <property type="entry name" value="Anion transporter SULP-4"/>
    <property type="match status" value="1"/>
</dbReference>
<dbReference type="GO" id="GO:0015116">
    <property type="term" value="F:sulfate transmembrane transporter activity"/>
    <property type="evidence" value="ECO:0000318"/>
    <property type="project" value="GO_Central"/>
</dbReference>
<proteinExistence type="predicted"/>
<evidence type="ECO:0000256" key="5">
    <source>
        <dbReference type="SAM" id="Phobius"/>
    </source>
</evidence>
<dbReference type="PROSITE" id="PS50801">
    <property type="entry name" value="STAS"/>
    <property type="match status" value="1"/>
</dbReference>
<keyword evidence="4 5" id="KW-0472">Membrane</keyword>
<dbReference type="GO" id="GO:0015106">
    <property type="term" value="F:bicarbonate transmembrane transporter activity"/>
    <property type="evidence" value="ECO:0000318"/>
    <property type="project" value="GO_Central"/>
</dbReference>